<keyword evidence="1" id="KW-0687">Ribonucleoprotein</keyword>
<gene>
    <name evidence="1" type="primary">rplN</name>
    <name evidence="1" type="ordered locus">MSU_0429</name>
</gene>
<accession>F0QR45</accession>
<keyword evidence="1" id="KW-0689">Ribosomal protein</keyword>
<dbReference type="HOGENOM" id="CLU_2106275_0_0_14"/>
<sequence>MLYPFSFNSLVRGPNTLVPRIVPSFFRRTHAFSSKLRVAPDFLLIPVLVLTIKALNISPFLTPEKVDNFFTETKTISPIPAYLLLVPPYTLITPTSLAPVLSATFNLDKTWIILT</sequence>
<dbReference type="AlphaFoldDB" id="F0QR45"/>
<evidence type="ECO:0000313" key="2">
    <source>
        <dbReference type="Proteomes" id="UP000007484"/>
    </source>
</evidence>
<keyword evidence="2" id="KW-1185">Reference proteome</keyword>
<dbReference type="KEGG" id="mss:MSU_0429"/>
<dbReference type="STRING" id="768700.MSU_0429"/>
<dbReference type="GO" id="GO:0005840">
    <property type="term" value="C:ribosome"/>
    <property type="evidence" value="ECO:0007669"/>
    <property type="project" value="UniProtKB-KW"/>
</dbReference>
<dbReference type="Proteomes" id="UP000007484">
    <property type="component" value="Chromosome"/>
</dbReference>
<organism evidence="1 2">
    <name type="scientific">Mycoplasma suis (strain Illinois)</name>
    <dbReference type="NCBI Taxonomy" id="768700"/>
    <lineage>
        <taxon>Bacteria</taxon>
        <taxon>Bacillati</taxon>
        <taxon>Mycoplasmatota</taxon>
        <taxon>Mollicutes</taxon>
        <taxon>Mycoplasmataceae</taxon>
        <taxon>Mycoplasma</taxon>
    </lineage>
</organism>
<name>F0QR45_MYCSL</name>
<reference evidence="1 2" key="1">
    <citation type="journal article" date="2011" name="J. Bacteriol.">
        <title>Complete genome sequences of two hemotropic Mycoplasmas, Mycoplasma haemofelis strain Ohio2 and Mycoplasma suis strain Illinois.</title>
        <authorList>
            <person name="Messick J.B."/>
            <person name="Santos A.P."/>
            <person name="Guimaraes A.M."/>
        </authorList>
    </citation>
    <scope>NUCLEOTIDE SEQUENCE [LARGE SCALE GENOMIC DNA]</scope>
    <source>
        <strain evidence="1 2">Illinois</strain>
    </source>
</reference>
<evidence type="ECO:0000313" key="1">
    <source>
        <dbReference type="EMBL" id="ADX97965.1"/>
    </source>
</evidence>
<protein>
    <submittedName>
        <fullName evidence="1">50S ribosomal protein L14</fullName>
    </submittedName>
</protein>
<dbReference type="EMBL" id="CP002525">
    <property type="protein sequence ID" value="ADX97965.1"/>
    <property type="molecule type" value="Genomic_DNA"/>
</dbReference>
<proteinExistence type="predicted"/>